<dbReference type="InterPro" id="IPR050147">
    <property type="entry name" value="Ser/Thr_Dehydratase"/>
</dbReference>
<evidence type="ECO:0000256" key="9">
    <source>
        <dbReference type="ARBA" id="ARBA00022898"/>
    </source>
</evidence>
<dbReference type="Gene3D" id="3.40.50.1100">
    <property type="match status" value="2"/>
</dbReference>
<protein>
    <recommendedName>
        <fullName evidence="6">L-serine dehydratase</fullName>
        <ecNumber evidence="5">4.3.1.17</ecNumber>
    </recommendedName>
    <alternativeName>
        <fullName evidence="11">L-serine deaminase</fullName>
    </alternativeName>
</protein>
<dbReference type="PROSITE" id="PS00165">
    <property type="entry name" value="DEHYDRATASE_SER_THR"/>
    <property type="match status" value="1"/>
</dbReference>
<dbReference type="GO" id="GO:0003941">
    <property type="term" value="F:L-serine ammonia-lyase activity"/>
    <property type="evidence" value="ECO:0007669"/>
    <property type="project" value="UniProtKB-EC"/>
</dbReference>
<evidence type="ECO:0000256" key="8">
    <source>
        <dbReference type="ARBA" id="ARBA00022490"/>
    </source>
</evidence>
<proteinExistence type="inferred from homology"/>
<dbReference type="SUPFAM" id="SSF53686">
    <property type="entry name" value="Tryptophan synthase beta subunit-like PLP-dependent enzymes"/>
    <property type="match status" value="1"/>
</dbReference>
<dbReference type="GO" id="GO:0006094">
    <property type="term" value="P:gluconeogenesis"/>
    <property type="evidence" value="ECO:0007669"/>
    <property type="project" value="UniProtKB-KW"/>
</dbReference>
<evidence type="ECO:0000256" key="2">
    <source>
        <dbReference type="ARBA" id="ARBA00004496"/>
    </source>
</evidence>
<dbReference type="FunFam" id="3.40.50.1100:FF:000040">
    <property type="entry name" value="L-serine dehydratase, putative"/>
    <property type="match status" value="1"/>
</dbReference>
<comment type="subcellular location">
    <subcellularLocation>
        <location evidence="2">Cytoplasm</location>
    </subcellularLocation>
</comment>
<evidence type="ECO:0000256" key="1">
    <source>
        <dbReference type="ARBA" id="ARBA00001933"/>
    </source>
</evidence>
<dbReference type="Proteomes" id="UP000644660">
    <property type="component" value="Unassembled WGS sequence"/>
</dbReference>
<keyword evidence="15" id="KW-1185">Reference proteome</keyword>
<evidence type="ECO:0000256" key="10">
    <source>
        <dbReference type="ARBA" id="ARBA00023239"/>
    </source>
</evidence>
<dbReference type="GO" id="GO:0005737">
    <property type="term" value="C:cytoplasm"/>
    <property type="evidence" value="ECO:0007669"/>
    <property type="project" value="UniProtKB-SubCell"/>
</dbReference>
<evidence type="ECO:0000259" key="13">
    <source>
        <dbReference type="Pfam" id="PF00291"/>
    </source>
</evidence>
<dbReference type="CDD" id="cd06448">
    <property type="entry name" value="L-Ser-dehyd"/>
    <property type="match status" value="1"/>
</dbReference>
<dbReference type="GO" id="GO:0004794">
    <property type="term" value="F:threonine deaminase activity"/>
    <property type="evidence" value="ECO:0007669"/>
    <property type="project" value="TreeGrafter"/>
</dbReference>
<dbReference type="EMBL" id="CAEFZW010000002">
    <property type="protein sequence ID" value="CAB4253358.1"/>
    <property type="molecule type" value="Genomic_DNA"/>
</dbReference>
<dbReference type="InterPro" id="IPR001926">
    <property type="entry name" value="TrpB-like_PALP"/>
</dbReference>
<dbReference type="GO" id="GO:0009097">
    <property type="term" value="P:isoleucine biosynthetic process"/>
    <property type="evidence" value="ECO:0007669"/>
    <property type="project" value="TreeGrafter"/>
</dbReference>
<dbReference type="Pfam" id="PF00291">
    <property type="entry name" value="PALP"/>
    <property type="match status" value="1"/>
</dbReference>
<evidence type="ECO:0000256" key="4">
    <source>
        <dbReference type="ARBA" id="ARBA00010869"/>
    </source>
</evidence>
<evidence type="ECO:0000256" key="12">
    <source>
        <dbReference type="ARBA" id="ARBA00049406"/>
    </source>
</evidence>
<organism evidence="14 15">
    <name type="scientific">Maudiozyma barnettii</name>
    <dbReference type="NCBI Taxonomy" id="61262"/>
    <lineage>
        <taxon>Eukaryota</taxon>
        <taxon>Fungi</taxon>
        <taxon>Dikarya</taxon>
        <taxon>Ascomycota</taxon>
        <taxon>Saccharomycotina</taxon>
        <taxon>Saccharomycetes</taxon>
        <taxon>Saccharomycetales</taxon>
        <taxon>Saccharomycetaceae</taxon>
        <taxon>Maudiozyma</taxon>
    </lineage>
</organism>
<keyword evidence="10" id="KW-0456">Lyase</keyword>
<keyword evidence="9" id="KW-0663">Pyridoxal phosphate</keyword>
<dbReference type="GeneID" id="64856515"/>
<dbReference type="InterPro" id="IPR000634">
    <property type="entry name" value="Ser/Thr_deHydtase_PyrdxlP-BS"/>
</dbReference>
<keyword evidence="7" id="KW-0312">Gluconeogenesis</keyword>
<dbReference type="PANTHER" id="PTHR48078">
    <property type="entry name" value="THREONINE DEHYDRATASE, MITOCHONDRIAL-RELATED"/>
    <property type="match status" value="1"/>
</dbReference>
<dbReference type="InterPro" id="IPR036052">
    <property type="entry name" value="TrpB-like_PALP_sf"/>
</dbReference>
<dbReference type="PANTHER" id="PTHR48078:SF2">
    <property type="entry name" value="CATABOLIC L-SERINE_THREONINE DEHYDRATASE"/>
    <property type="match status" value="1"/>
</dbReference>
<dbReference type="GO" id="GO:0006567">
    <property type="term" value="P:L-threonine catabolic process"/>
    <property type="evidence" value="ECO:0007669"/>
    <property type="project" value="TreeGrafter"/>
</dbReference>
<keyword evidence="8" id="KW-0963">Cytoplasm</keyword>
<evidence type="ECO:0000313" key="14">
    <source>
        <dbReference type="EMBL" id="CAB4253358.1"/>
    </source>
</evidence>
<dbReference type="FunFam" id="3.40.50.1100:FF:000068">
    <property type="entry name" value="Catabolic L-serine/threonine dehydratase"/>
    <property type="match status" value="1"/>
</dbReference>
<evidence type="ECO:0000256" key="11">
    <source>
        <dbReference type="ARBA" id="ARBA00041766"/>
    </source>
</evidence>
<evidence type="ECO:0000313" key="15">
    <source>
        <dbReference type="Proteomes" id="UP000644660"/>
    </source>
</evidence>
<feature type="domain" description="Tryptophan synthase beta chain-like PALP" evidence="13">
    <location>
        <begin position="5"/>
        <end position="318"/>
    </location>
</feature>
<dbReference type="GO" id="GO:0006565">
    <property type="term" value="P:L-serine catabolic process"/>
    <property type="evidence" value="ECO:0007669"/>
    <property type="project" value="TreeGrafter"/>
</dbReference>
<comment type="caution">
    <text evidence="14">The sequence shown here is derived from an EMBL/GenBank/DDBJ whole genome shotgun (WGS) entry which is preliminary data.</text>
</comment>
<dbReference type="GO" id="GO:0030170">
    <property type="term" value="F:pyridoxal phosphate binding"/>
    <property type="evidence" value="ECO:0007669"/>
    <property type="project" value="InterPro"/>
</dbReference>
<dbReference type="OrthoDB" id="7773036at2759"/>
<evidence type="ECO:0000256" key="3">
    <source>
        <dbReference type="ARBA" id="ARBA00004742"/>
    </source>
</evidence>
<accession>A0A8H2VDM1</accession>
<sequence length="362" mass="39518">MSVVYNKTPLLRKVFQGSQNLPQFFLKYECLQPSGSFKSRGIGNLILKSATQINKLGNKKPHVFASSGGNAGFAAATACKTLNLPCTVVVPNATKQRMVEKIKDTGAKVIINGAHWKEADTFLKSSVMNQIDNNSIEPIYVHPFDNPQIWEGHSTLVDEMIESLQSQNVPLQKVKGIVCSVGGGGLYNGIIQGLERYNLANKIPIVGVETRGCHVFNTSLRMNKPVQFKKITSIATSLGTANISDKTFEYAKRYNTKSVVVDDIDVIETCLKYTLSSNMVTEPACGAAIHLAYHTDILENALGKKLAADDVILIIACGGSSNTISDLESTLIKLKDEKKTQNMPLETTLSEGEKHTLRLKSI</sequence>
<comment type="pathway">
    <text evidence="3">Carbohydrate biosynthesis; gluconeogenesis.</text>
</comment>
<dbReference type="AlphaFoldDB" id="A0A8H2VDM1"/>
<evidence type="ECO:0000256" key="5">
    <source>
        <dbReference type="ARBA" id="ARBA00012093"/>
    </source>
</evidence>
<dbReference type="EC" id="4.3.1.17" evidence="5"/>
<name>A0A8H2VDM1_9SACH</name>
<comment type="cofactor">
    <cofactor evidence="1">
        <name>pyridoxal 5'-phosphate</name>
        <dbReference type="ChEBI" id="CHEBI:597326"/>
    </cofactor>
</comment>
<gene>
    <name evidence="14" type="ORF">KABA2_02S17578</name>
</gene>
<evidence type="ECO:0000256" key="6">
    <source>
        <dbReference type="ARBA" id="ARBA00018995"/>
    </source>
</evidence>
<comment type="catalytic activity">
    <reaction evidence="12">
        <text>L-serine = pyruvate + NH4(+)</text>
        <dbReference type="Rhea" id="RHEA:19169"/>
        <dbReference type="ChEBI" id="CHEBI:15361"/>
        <dbReference type="ChEBI" id="CHEBI:28938"/>
        <dbReference type="ChEBI" id="CHEBI:33384"/>
        <dbReference type="EC" id="4.3.1.17"/>
    </reaction>
</comment>
<evidence type="ECO:0000256" key="7">
    <source>
        <dbReference type="ARBA" id="ARBA00022432"/>
    </source>
</evidence>
<reference evidence="14 15" key="1">
    <citation type="submission" date="2020-05" db="EMBL/GenBank/DDBJ databases">
        <authorList>
            <person name="Casaregola S."/>
            <person name="Devillers H."/>
            <person name="Grondin C."/>
        </authorList>
    </citation>
    <scope>NUCLEOTIDE SEQUENCE [LARGE SCALE GENOMIC DNA]</scope>
    <source>
        <strain evidence="14 15">CLIB 1767</strain>
    </source>
</reference>
<comment type="similarity">
    <text evidence="4">Belongs to the serine/threonine dehydratase family.</text>
</comment>
<dbReference type="RefSeq" id="XP_041405396.1">
    <property type="nucleotide sequence ID" value="XM_041549462.1"/>
</dbReference>